<dbReference type="AlphaFoldDB" id="A0AAV6I3C1"/>
<evidence type="ECO:0008006" key="3">
    <source>
        <dbReference type="Google" id="ProtNLM"/>
    </source>
</evidence>
<evidence type="ECO:0000313" key="2">
    <source>
        <dbReference type="Proteomes" id="UP000823749"/>
    </source>
</evidence>
<keyword evidence="2" id="KW-1185">Reference proteome</keyword>
<dbReference type="Proteomes" id="UP000823749">
    <property type="component" value="Chromosome 12"/>
</dbReference>
<comment type="caution">
    <text evidence="1">The sequence shown here is derived from an EMBL/GenBank/DDBJ whole genome shotgun (WGS) entry which is preliminary data.</text>
</comment>
<proteinExistence type="predicted"/>
<sequence>MMIFGYHELKTSAELIQLDVQAKLQEIELDSFVICTGAPKTKVLTYTLRKSIKSIVLRQTGFGIATGRRGETRRLLHIQRS</sequence>
<name>A0AAV6I3C1_9ERIC</name>
<evidence type="ECO:0000313" key="1">
    <source>
        <dbReference type="EMBL" id="KAG5521175.1"/>
    </source>
</evidence>
<dbReference type="EMBL" id="JACTNZ010000012">
    <property type="protein sequence ID" value="KAG5521175.1"/>
    <property type="molecule type" value="Genomic_DNA"/>
</dbReference>
<gene>
    <name evidence="1" type="ORF">RHGRI_033658</name>
</gene>
<organism evidence="1 2">
    <name type="scientific">Rhododendron griersonianum</name>
    <dbReference type="NCBI Taxonomy" id="479676"/>
    <lineage>
        <taxon>Eukaryota</taxon>
        <taxon>Viridiplantae</taxon>
        <taxon>Streptophyta</taxon>
        <taxon>Embryophyta</taxon>
        <taxon>Tracheophyta</taxon>
        <taxon>Spermatophyta</taxon>
        <taxon>Magnoliopsida</taxon>
        <taxon>eudicotyledons</taxon>
        <taxon>Gunneridae</taxon>
        <taxon>Pentapetalae</taxon>
        <taxon>asterids</taxon>
        <taxon>Ericales</taxon>
        <taxon>Ericaceae</taxon>
        <taxon>Ericoideae</taxon>
        <taxon>Rhodoreae</taxon>
        <taxon>Rhododendron</taxon>
    </lineage>
</organism>
<protein>
    <recommendedName>
        <fullName evidence="3">Ribosomal protein S13</fullName>
    </recommendedName>
</protein>
<accession>A0AAV6I3C1</accession>
<reference evidence="1" key="1">
    <citation type="submission" date="2020-08" db="EMBL/GenBank/DDBJ databases">
        <title>Plant Genome Project.</title>
        <authorList>
            <person name="Zhang R.-G."/>
        </authorList>
    </citation>
    <scope>NUCLEOTIDE SEQUENCE</scope>
    <source>
        <strain evidence="1">WSP0</strain>
        <tissue evidence="1">Leaf</tissue>
    </source>
</reference>